<dbReference type="AlphaFoldDB" id="A0A0D3KWQ0"/>
<feature type="chain" id="PRO_5044241857" description="RNase NYN domain-containing protein" evidence="1">
    <location>
        <begin position="19"/>
        <end position="179"/>
    </location>
</feature>
<protein>
    <recommendedName>
        <fullName evidence="4">RNase NYN domain-containing protein</fullName>
    </recommendedName>
</protein>
<keyword evidence="3" id="KW-1185">Reference proteome</keyword>
<dbReference type="RefSeq" id="XP_005792614.1">
    <property type="nucleotide sequence ID" value="XM_005792557.1"/>
</dbReference>
<dbReference type="HOGENOM" id="CLU_1506124_0_0_1"/>
<name>A0A0D3KWQ0_EMIH1</name>
<reference evidence="2" key="2">
    <citation type="submission" date="2024-10" db="UniProtKB">
        <authorList>
            <consortium name="EnsemblProtists"/>
        </authorList>
    </citation>
    <scope>IDENTIFICATION</scope>
</reference>
<feature type="signal peptide" evidence="1">
    <location>
        <begin position="1"/>
        <end position="18"/>
    </location>
</feature>
<dbReference type="PaxDb" id="2903-EOD40185"/>
<organism evidence="2 3">
    <name type="scientific">Emiliania huxleyi (strain CCMP1516)</name>
    <dbReference type="NCBI Taxonomy" id="280463"/>
    <lineage>
        <taxon>Eukaryota</taxon>
        <taxon>Haptista</taxon>
        <taxon>Haptophyta</taxon>
        <taxon>Prymnesiophyceae</taxon>
        <taxon>Isochrysidales</taxon>
        <taxon>Noelaerhabdaceae</taxon>
        <taxon>Emiliania</taxon>
    </lineage>
</organism>
<dbReference type="InterPro" id="IPR010298">
    <property type="entry name" value="YacP-like"/>
</dbReference>
<evidence type="ECO:0008006" key="4">
    <source>
        <dbReference type="Google" id="ProtNLM"/>
    </source>
</evidence>
<dbReference type="EnsemblProtists" id="EOD40185">
    <property type="protein sequence ID" value="EOD40185"/>
    <property type="gene ID" value="EMIHUDRAFT_361171"/>
</dbReference>
<sequence>MWLAPCLLGLVALRPAANLPVAMLAPPERRDRMQRSRAVIYVDGNNLMAQRKVTKGREALAARLAGVRGAEVVLVFDGREGESHVESGHDPRVVVTSGGEGSERESADEWIVEQLYGGTSPSRTTDVSIVTADKLLRREAQRAAAATINPVKFWRRYLPRLKGLKTDYSNAPRGEPEDA</sequence>
<accession>A0A0D3KWQ0</accession>
<evidence type="ECO:0000256" key="1">
    <source>
        <dbReference type="SAM" id="SignalP"/>
    </source>
</evidence>
<evidence type="ECO:0000313" key="3">
    <source>
        <dbReference type="Proteomes" id="UP000013827"/>
    </source>
</evidence>
<dbReference type="Proteomes" id="UP000013827">
    <property type="component" value="Unassembled WGS sequence"/>
</dbReference>
<dbReference type="KEGG" id="ehx:EMIHUDRAFT_361171"/>
<evidence type="ECO:0000313" key="2">
    <source>
        <dbReference type="EnsemblProtists" id="EOD40185"/>
    </source>
</evidence>
<keyword evidence="1" id="KW-0732">Signal</keyword>
<proteinExistence type="predicted"/>
<dbReference type="Pfam" id="PF05991">
    <property type="entry name" value="NYN_YacP"/>
    <property type="match status" value="1"/>
</dbReference>
<dbReference type="GeneID" id="17285456"/>
<reference evidence="3" key="1">
    <citation type="journal article" date="2013" name="Nature">
        <title>Pan genome of the phytoplankton Emiliania underpins its global distribution.</title>
        <authorList>
            <person name="Read B.A."/>
            <person name="Kegel J."/>
            <person name="Klute M.J."/>
            <person name="Kuo A."/>
            <person name="Lefebvre S.C."/>
            <person name="Maumus F."/>
            <person name="Mayer C."/>
            <person name="Miller J."/>
            <person name="Monier A."/>
            <person name="Salamov A."/>
            <person name="Young J."/>
            <person name="Aguilar M."/>
            <person name="Claverie J.M."/>
            <person name="Frickenhaus S."/>
            <person name="Gonzalez K."/>
            <person name="Herman E.K."/>
            <person name="Lin Y.C."/>
            <person name="Napier J."/>
            <person name="Ogata H."/>
            <person name="Sarno A.F."/>
            <person name="Shmutz J."/>
            <person name="Schroeder D."/>
            <person name="de Vargas C."/>
            <person name="Verret F."/>
            <person name="von Dassow P."/>
            <person name="Valentin K."/>
            <person name="Van de Peer Y."/>
            <person name="Wheeler G."/>
            <person name="Dacks J.B."/>
            <person name="Delwiche C.F."/>
            <person name="Dyhrman S.T."/>
            <person name="Glockner G."/>
            <person name="John U."/>
            <person name="Richards T."/>
            <person name="Worden A.Z."/>
            <person name="Zhang X."/>
            <person name="Grigoriev I.V."/>
            <person name="Allen A.E."/>
            <person name="Bidle K."/>
            <person name="Borodovsky M."/>
            <person name="Bowler C."/>
            <person name="Brownlee C."/>
            <person name="Cock J.M."/>
            <person name="Elias M."/>
            <person name="Gladyshev V.N."/>
            <person name="Groth M."/>
            <person name="Guda C."/>
            <person name="Hadaegh A."/>
            <person name="Iglesias-Rodriguez M.D."/>
            <person name="Jenkins J."/>
            <person name="Jones B.M."/>
            <person name="Lawson T."/>
            <person name="Leese F."/>
            <person name="Lindquist E."/>
            <person name="Lobanov A."/>
            <person name="Lomsadze A."/>
            <person name="Malik S.B."/>
            <person name="Marsh M.E."/>
            <person name="Mackinder L."/>
            <person name="Mock T."/>
            <person name="Mueller-Roeber B."/>
            <person name="Pagarete A."/>
            <person name="Parker M."/>
            <person name="Probert I."/>
            <person name="Quesneville H."/>
            <person name="Raines C."/>
            <person name="Rensing S.A."/>
            <person name="Riano-Pachon D.M."/>
            <person name="Richier S."/>
            <person name="Rokitta S."/>
            <person name="Shiraiwa Y."/>
            <person name="Soanes D.M."/>
            <person name="van der Giezen M."/>
            <person name="Wahlund T.M."/>
            <person name="Williams B."/>
            <person name="Wilson W."/>
            <person name="Wolfe G."/>
            <person name="Wurch L.L."/>
        </authorList>
    </citation>
    <scope>NUCLEOTIDE SEQUENCE</scope>
</reference>